<comment type="caution">
    <text evidence="6">The sequence shown here is derived from an EMBL/GenBank/DDBJ whole genome shotgun (WGS) entry which is preliminary data.</text>
</comment>
<dbReference type="Gene3D" id="3.20.20.370">
    <property type="entry name" value="Glycoside hydrolase/deacetylase"/>
    <property type="match status" value="1"/>
</dbReference>
<dbReference type="Proteomes" id="UP000071859">
    <property type="component" value="Unassembled WGS sequence"/>
</dbReference>
<evidence type="ECO:0000256" key="4">
    <source>
        <dbReference type="ARBA" id="ARBA00022842"/>
    </source>
</evidence>
<dbReference type="NCBIfam" id="TIGR03473">
    <property type="entry name" value="HpnK"/>
    <property type="match status" value="1"/>
</dbReference>
<dbReference type="GO" id="GO:0016787">
    <property type="term" value="F:hydrolase activity"/>
    <property type="evidence" value="ECO:0007669"/>
    <property type="project" value="UniProtKB-KW"/>
</dbReference>
<keyword evidence="2" id="KW-0479">Metal-binding</keyword>
<dbReference type="AlphaFoldDB" id="A0A158BD57"/>
<protein>
    <submittedName>
        <fullName evidence="6">Hopanoid biosynthesis associated protein HpnK</fullName>
    </submittedName>
</protein>
<keyword evidence="7" id="KW-1185">Reference proteome</keyword>
<reference evidence="6" key="1">
    <citation type="submission" date="2016-01" db="EMBL/GenBank/DDBJ databases">
        <authorList>
            <person name="Peeters C."/>
        </authorList>
    </citation>
    <scope>NUCLEOTIDE SEQUENCE</scope>
    <source>
        <strain evidence="6">LMG 29321</strain>
    </source>
</reference>
<organism evidence="6 7">
    <name type="scientific">Caballeronia calidae</name>
    <dbReference type="NCBI Taxonomy" id="1777139"/>
    <lineage>
        <taxon>Bacteria</taxon>
        <taxon>Pseudomonadati</taxon>
        <taxon>Pseudomonadota</taxon>
        <taxon>Betaproteobacteria</taxon>
        <taxon>Burkholderiales</taxon>
        <taxon>Burkholderiaceae</taxon>
        <taxon>Caballeronia</taxon>
    </lineage>
</organism>
<evidence type="ECO:0000256" key="2">
    <source>
        <dbReference type="ARBA" id="ARBA00022723"/>
    </source>
</evidence>
<evidence type="ECO:0000256" key="1">
    <source>
        <dbReference type="ARBA" id="ARBA00001946"/>
    </source>
</evidence>
<dbReference type="PANTHER" id="PTHR31609">
    <property type="entry name" value="YDJC DEACETYLASE FAMILY MEMBER"/>
    <property type="match status" value="1"/>
</dbReference>
<evidence type="ECO:0000313" key="7">
    <source>
        <dbReference type="Proteomes" id="UP000071859"/>
    </source>
</evidence>
<dbReference type="EMBL" id="FCOX02000010">
    <property type="protein sequence ID" value="SAK67998.1"/>
    <property type="molecule type" value="Genomic_DNA"/>
</dbReference>
<accession>A0A158BD57</accession>
<dbReference type="InterPro" id="IPR011330">
    <property type="entry name" value="Glyco_hydro/deAcase_b/a-brl"/>
</dbReference>
<dbReference type="InterPro" id="IPR017836">
    <property type="entry name" value="Hopanoid_biosynth-assoc_HpnK"/>
</dbReference>
<comment type="cofactor">
    <cofactor evidence="1">
        <name>Mg(2+)</name>
        <dbReference type="ChEBI" id="CHEBI:18420"/>
    </cofactor>
</comment>
<keyword evidence="5" id="KW-0119">Carbohydrate metabolism</keyword>
<keyword evidence="3" id="KW-0378">Hydrolase</keyword>
<dbReference type="InterPro" id="IPR006879">
    <property type="entry name" value="YdjC-like"/>
</dbReference>
<dbReference type="GO" id="GO:0019213">
    <property type="term" value="F:deacetylase activity"/>
    <property type="evidence" value="ECO:0007669"/>
    <property type="project" value="TreeGrafter"/>
</dbReference>
<dbReference type="Pfam" id="PF04794">
    <property type="entry name" value="YdjC"/>
    <property type="match status" value="1"/>
</dbReference>
<keyword evidence="4" id="KW-0460">Magnesium</keyword>
<dbReference type="SUPFAM" id="SSF88713">
    <property type="entry name" value="Glycoside hydrolase/deacetylase"/>
    <property type="match status" value="1"/>
</dbReference>
<evidence type="ECO:0000256" key="3">
    <source>
        <dbReference type="ARBA" id="ARBA00022801"/>
    </source>
</evidence>
<dbReference type="OrthoDB" id="9774177at2"/>
<sequence>MRGVIVTADDFGLHERVNKAVELAHREGVLDCASLMVSGAAASDAVDRARKLPRLRVGLHIVLADGVPTSPLETIPELVDGTGRFGDRMTRDGFRFFFLPRVRQQLANEIRAQFEAFAATGLELDHVNSHKHFHLHPTVLSLILQIGQQFGMRAMRLPREAGGHWMLAPWAGWMKTRLNRAGIAHNDWMAGMSRTGRMDETAMLESVARAPNGVLELYSHPAVEGNEPITHSMRDYRHADELAALCSPRVAQAISATGAWRGAFSDIVARASPEGRNETSFGA</sequence>
<evidence type="ECO:0000313" key="6">
    <source>
        <dbReference type="EMBL" id="SAK67998.1"/>
    </source>
</evidence>
<evidence type="ECO:0000256" key="5">
    <source>
        <dbReference type="ARBA" id="ARBA00023277"/>
    </source>
</evidence>
<dbReference type="GO" id="GO:0005975">
    <property type="term" value="P:carbohydrate metabolic process"/>
    <property type="evidence" value="ECO:0007669"/>
    <property type="project" value="InterPro"/>
</dbReference>
<dbReference type="PANTHER" id="PTHR31609:SF1">
    <property type="entry name" value="CARBOHYDRATE DEACETYLASE"/>
    <property type="match status" value="1"/>
</dbReference>
<dbReference type="RefSeq" id="WP_062604876.1">
    <property type="nucleotide sequence ID" value="NZ_FCOX02000010.1"/>
</dbReference>
<dbReference type="GO" id="GO:0046872">
    <property type="term" value="F:metal ion binding"/>
    <property type="evidence" value="ECO:0007669"/>
    <property type="project" value="UniProtKB-KW"/>
</dbReference>
<name>A0A158BD57_9BURK</name>
<proteinExistence type="predicted"/>
<gene>
    <name evidence="6" type="ORF">AWB78_02545</name>
</gene>